<dbReference type="RefSeq" id="WP_133212625.1">
    <property type="nucleotide sequence ID" value="NZ_SMSE01000002.1"/>
</dbReference>
<keyword evidence="3" id="KW-0808">Transferase</keyword>
<proteinExistence type="predicted"/>
<dbReference type="InterPro" id="IPR036249">
    <property type="entry name" value="Thioredoxin-like_sf"/>
</dbReference>
<gene>
    <name evidence="3" type="ORF">E2F43_11215</name>
</gene>
<dbReference type="InterPro" id="IPR040079">
    <property type="entry name" value="Glutathione_S-Trfase"/>
</dbReference>
<keyword evidence="4" id="KW-1185">Reference proteome</keyword>
<dbReference type="InterPro" id="IPR036282">
    <property type="entry name" value="Glutathione-S-Trfase_C_sf"/>
</dbReference>
<dbReference type="InterPro" id="IPR010987">
    <property type="entry name" value="Glutathione-S-Trfase_C-like"/>
</dbReference>
<name>A0A4R5LSZ1_9GAMM</name>
<dbReference type="InterPro" id="IPR004046">
    <property type="entry name" value="GST_C"/>
</dbReference>
<dbReference type="AlphaFoldDB" id="A0A4R5LSZ1"/>
<dbReference type="InterPro" id="IPR050983">
    <property type="entry name" value="GST_Omega/HSP26"/>
</dbReference>
<evidence type="ECO:0000259" key="2">
    <source>
        <dbReference type="PROSITE" id="PS50405"/>
    </source>
</evidence>
<dbReference type="SFLD" id="SFLDS00019">
    <property type="entry name" value="Glutathione_Transferase_(cytos"/>
    <property type="match status" value="1"/>
</dbReference>
<evidence type="ECO:0000259" key="1">
    <source>
        <dbReference type="PROSITE" id="PS50404"/>
    </source>
</evidence>
<evidence type="ECO:0000313" key="4">
    <source>
        <dbReference type="Proteomes" id="UP000295554"/>
    </source>
</evidence>
<dbReference type="SUPFAM" id="SSF52833">
    <property type="entry name" value="Thioredoxin-like"/>
    <property type="match status" value="1"/>
</dbReference>
<protein>
    <submittedName>
        <fullName evidence="3">Glutathione S-transferase family protein</fullName>
    </submittedName>
</protein>
<dbReference type="Proteomes" id="UP000295554">
    <property type="component" value="Unassembled WGS sequence"/>
</dbReference>
<comment type="caution">
    <text evidence="3">The sequence shown here is derived from an EMBL/GenBank/DDBJ whole genome shotgun (WGS) entry which is preliminary data.</text>
</comment>
<evidence type="ECO:0000313" key="3">
    <source>
        <dbReference type="EMBL" id="TDG14049.1"/>
    </source>
</evidence>
<organism evidence="3 4">
    <name type="scientific">Seongchinamella unica</name>
    <dbReference type="NCBI Taxonomy" id="2547392"/>
    <lineage>
        <taxon>Bacteria</taxon>
        <taxon>Pseudomonadati</taxon>
        <taxon>Pseudomonadota</taxon>
        <taxon>Gammaproteobacteria</taxon>
        <taxon>Cellvibrionales</taxon>
        <taxon>Halieaceae</taxon>
        <taxon>Seongchinamella</taxon>
    </lineage>
</organism>
<dbReference type="PROSITE" id="PS50405">
    <property type="entry name" value="GST_CTER"/>
    <property type="match status" value="1"/>
</dbReference>
<feature type="domain" description="GST N-terminal" evidence="1">
    <location>
        <begin position="1"/>
        <end position="81"/>
    </location>
</feature>
<dbReference type="PANTHER" id="PTHR43968:SF6">
    <property type="entry name" value="GLUTATHIONE S-TRANSFERASE OMEGA"/>
    <property type="match status" value="1"/>
</dbReference>
<dbReference type="CDD" id="cd00299">
    <property type="entry name" value="GST_C_family"/>
    <property type="match status" value="1"/>
</dbReference>
<dbReference type="Gene3D" id="1.20.1050.10">
    <property type="match status" value="2"/>
</dbReference>
<reference evidence="3 4" key="1">
    <citation type="submission" date="2019-03" db="EMBL/GenBank/DDBJ databases">
        <title>Seongchinamella monodicae gen. nov., sp. nov., a novel member of the Gammaproteobacteria isolated from a tidal mudflat of beach.</title>
        <authorList>
            <person name="Yang H.G."/>
            <person name="Kang J.W."/>
            <person name="Lee S.D."/>
        </authorList>
    </citation>
    <scope>NUCLEOTIDE SEQUENCE [LARGE SCALE GENOMIC DNA]</scope>
    <source>
        <strain evidence="3 4">GH4-78</strain>
    </source>
</reference>
<dbReference type="PROSITE" id="PS50404">
    <property type="entry name" value="GST_NTER"/>
    <property type="match status" value="1"/>
</dbReference>
<dbReference type="Gene3D" id="3.40.30.10">
    <property type="entry name" value="Glutaredoxin"/>
    <property type="match status" value="1"/>
</dbReference>
<dbReference type="InterPro" id="IPR004045">
    <property type="entry name" value="Glutathione_S-Trfase_N"/>
</dbReference>
<dbReference type="Pfam" id="PF13409">
    <property type="entry name" value="GST_N_2"/>
    <property type="match status" value="1"/>
</dbReference>
<dbReference type="SFLD" id="SFLDG00358">
    <property type="entry name" value="Main_(cytGST)"/>
    <property type="match status" value="1"/>
</dbReference>
<dbReference type="CDD" id="cd00570">
    <property type="entry name" value="GST_N_family"/>
    <property type="match status" value="1"/>
</dbReference>
<dbReference type="GO" id="GO:0016740">
    <property type="term" value="F:transferase activity"/>
    <property type="evidence" value="ECO:0007669"/>
    <property type="project" value="UniProtKB-KW"/>
</dbReference>
<sequence>MLELYTHPMSPCAQKVRIVLAEKGLEWTAHHVSLQDKENLEPWYLKLNPLGVVPTLVHDGRPVIESSIICEYLNDIFPDVDLSPGNPYARSQMRFWMKHVDVKLHPSCGTIQWPMVMRPALMEKSEEERNAIMDRVVEKPRRERQKRLVQFGLDAPDVADAVKIYRKTILDMEQALSQQAWVVGNRFTLADVCLVPYFQTLLQFSWTPLYEADCPRVADWFARCRERASFRQGVAADFPAEVMIELQDKGAAVWSKIAAHLE</sequence>
<feature type="domain" description="GST C-terminal" evidence="2">
    <location>
        <begin position="86"/>
        <end position="243"/>
    </location>
</feature>
<dbReference type="SUPFAM" id="SSF47616">
    <property type="entry name" value="GST C-terminal domain-like"/>
    <property type="match status" value="1"/>
</dbReference>
<dbReference type="EMBL" id="SMSE01000002">
    <property type="protein sequence ID" value="TDG14049.1"/>
    <property type="molecule type" value="Genomic_DNA"/>
</dbReference>
<dbReference type="GO" id="GO:0005737">
    <property type="term" value="C:cytoplasm"/>
    <property type="evidence" value="ECO:0007669"/>
    <property type="project" value="TreeGrafter"/>
</dbReference>
<accession>A0A4R5LSZ1</accession>
<dbReference type="PANTHER" id="PTHR43968">
    <property type="match status" value="1"/>
</dbReference>
<dbReference type="Pfam" id="PF00043">
    <property type="entry name" value="GST_C"/>
    <property type="match status" value="1"/>
</dbReference>
<dbReference type="OrthoDB" id="5740960at2"/>